<dbReference type="RefSeq" id="WP_408976809.1">
    <property type="nucleotide sequence ID" value="NZ_JBJUVG010000002.1"/>
</dbReference>
<dbReference type="InterPro" id="IPR015655">
    <property type="entry name" value="PP2C"/>
</dbReference>
<evidence type="ECO:0000259" key="1">
    <source>
        <dbReference type="PROSITE" id="PS51746"/>
    </source>
</evidence>
<dbReference type="InterPro" id="IPR036457">
    <property type="entry name" value="PPM-type-like_dom_sf"/>
</dbReference>
<dbReference type="PANTHER" id="PTHR47992">
    <property type="entry name" value="PROTEIN PHOSPHATASE"/>
    <property type="match status" value="1"/>
</dbReference>
<reference evidence="2 3" key="1">
    <citation type="journal article" date="2016" name="Int. J. Syst. Evol. Microbiol.">
        <title>Peptococcus simiae sp. nov., isolated from rhesus macaque faeces and emended description of the genus Peptococcus.</title>
        <authorList>
            <person name="Shkoporov A.N."/>
            <person name="Efimov B.A."/>
            <person name="Kondova I."/>
            <person name="Ouwerling B."/>
            <person name="Chaplin A.V."/>
            <person name="Shcherbakova V.A."/>
            <person name="Langermans J.A.M."/>
        </authorList>
    </citation>
    <scope>NUCLEOTIDE SEQUENCE [LARGE SCALE GENOMIC DNA]</scope>
    <source>
        <strain evidence="2 3">M108</strain>
    </source>
</reference>
<sequence>MISLIHYCAFICKFILKKVTGLLVAGRSHIGLVRKTNEDEYYCDGRGRFLIIADGIGGHQNGHIASQLAVDELHWFIEENIHLPAEALLREGFQRANAKVHSYQENKTNGGIMGTTLTAFIIRDGKYYLGHLGDSRAYILHQNSLPNQLSKDHTFWAELENLDEDMRQAMLKNRVDSPKNTLMRAIGPEPSCDPQFLSGDLSAGDILLLMTDGMYRYTNVEEMYEVVSYTDDLEEVALRFEQLALERGARDNLTIVLYRQEGGGQLCKTF</sequence>
<dbReference type="CDD" id="cd00143">
    <property type="entry name" value="PP2Cc"/>
    <property type="match status" value="1"/>
</dbReference>
<dbReference type="InterPro" id="IPR001932">
    <property type="entry name" value="PPM-type_phosphatase-like_dom"/>
</dbReference>
<proteinExistence type="predicted"/>
<keyword evidence="3" id="KW-1185">Reference proteome</keyword>
<name>A0ABW9GYJ9_9FIRM</name>
<accession>A0ABW9GYJ9</accession>
<dbReference type="SMART" id="SM00332">
    <property type="entry name" value="PP2Cc"/>
    <property type="match status" value="1"/>
</dbReference>
<dbReference type="Pfam" id="PF13672">
    <property type="entry name" value="PP2C_2"/>
    <property type="match status" value="1"/>
</dbReference>
<dbReference type="SUPFAM" id="SSF81606">
    <property type="entry name" value="PP2C-like"/>
    <property type="match status" value="1"/>
</dbReference>
<dbReference type="GO" id="GO:0004722">
    <property type="term" value="F:protein serine/threonine phosphatase activity"/>
    <property type="evidence" value="ECO:0007669"/>
    <property type="project" value="UniProtKB-EC"/>
</dbReference>
<organism evidence="2 3">
    <name type="scientific">Peptococcus simiae</name>
    <dbReference type="NCBI Taxonomy" id="1643805"/>
    <lineage>
        <taxon>Bacteria</taxon>
        <taxon>Bacillati</taxon>
        <taxon>Bacillota</taxon>
        <taxon>Clostridia</taxon>
        <taxon>Eubacteriales</taxon>
        <taxon>Peptococcaceae</taxon>
        <taxon>Peptococcus</taxon>
    </lineage>
</organism>
<dbReference type="Gene3D" id="3.60.40.10">
    <property type="entry name" value="PPM-type phosphatase domain"/>
    <property type="match status" value="1"/>
</dbReference>
<feature type="domain" description="PPM-type phosphatase" evidence="1">
    <location>
        <begin position="23"/>
        <end position="260"/>
    </location>
</feature>
<dbReference type="SMART" id="SM00331">
    <property type="entry name" value="PP2C_SIG"/>
    <property type="match status" value="1"/>
</dbReference>
<comment type="caution">
    <text evidence="2">The sequence shown here is derived from an EMBL/GenBank/DDBJ whole genome shotgun (WGS) entry which is preliminary data.</text>
</comment>
<protein>
    <submittedName>
        <fullName evidence="2">PP2C family protein-serine/threonine phosphatase</fullName>
        <ecNumber evidence="2">3.1.3.16</ecNumber>
    </submittedName>
</protein>
<dbReference type="PROSITE" id="PS51746">
    <property type="entry name" value="PPM_2"/>
    <property type="match status" value="1"/>
</dbReference>
<keyword evidence="2" id="KW-0378">Hydrolase</keyword>
<gene>
    <name evidence="2" type="ORF">ACKQTC_02260</name>
</gene>
<evidence type="ECO:0000313" key="3">
    <source>
        <dbReference type="Proteomes" id="UP001631949"/>
    </source>
</evidence>
<dbReference type="EC" id="3.1.3.16" evidence="2"/>
<dbReference type="EMBL" id="JBJUVG010000002">
    <property type="protein sequence ID" value="MFM9413193.1"/>
    <property type="molecule type" value="Genomic_DNA"/>
</dbReference>
<evidence type="ECO:0000313" key="2">
    <source>
        <dbReference type="EMBL" id="MFM9413193.1"/>
    </source>
</evidence>
<dbReference type="Proteomes" id="UP001631949">
    <property type="component" value="Unassembled WGS sequence"/>
</dbReference>